<evidence type="ECO:0000256" key="1">
    <source>
        <dbReference type="ARBA" id="ARBA00022458"/>
    </source>
</evidence>
<protein>
    <submittedName>
        <fullName evidence="2">ENOD40-2 protein</fullName>
    </submittedName>
</protein>
<sequence length="12" mass="1480">MRFCWQKSIHGS</sequence>
<reference evidence="2" key="1">
    <citation type="journal article" date="2000" name="Mol. Plant Microbe Interact.">
        <title>Lotus japonicus contains two distinct ENOD40 genes that are expressed in symbiotic, nonsymbiotic, and embryonic tissues.</title>
        <authorList>
            <person name="Flemetakis E."/>
            <person name="Kavroulakis N."/>
            <person name="Quaedvlieg N.E."/>
            <person name="Spaink H.P."/>
            <person name="Dimou M."/>
            <person name="Roussis A."/>
            <person name="Katinakis P."/>
        </authorList>
    </citation>
    <scope>NUCLEOTIDE SEQUENCE</scope>
</reference>
<proteinExistence type="evidence at transcript level"/>
<dbReference type="GO" id="GO:0009877">
    <property type="term" value="P:nodulation"/>
    <property type="evidence" value="ECO:0007669"/>
    <property type="project" value="UniProtKB-KW"/>
</dbReference>
<organism evidence="2">
    <name type="scientific">Lotus japonicus</name>
    <name type="common">Lotus corniculatus var. japonicus</name>
    <dbReference type="NCBI Taxonomy" id="34305"/>
    <lineage>
        <taxon>Eukaryota</taxon>
        <taxon>Viridiplantae</taxon>
        <taxon>Streptophyta</taxon>
        <taxon>Embryophyta</taxon>
        <taxon>Tracheophyta</taxon>
        <taxon>Spermatophyta</taxon>
        <taxon>Magnoliopsida</taxon>
        <taxon>eudicotyledons</taxon>
        <taxon>Gunneridae</taxon>
        <taxon>Pentapetalae</taxon>
        <taxon>rosids</taxon>
        <taxon>fabids</taxon>
        <taxon>Fabales</taxon>
        <taxon>Fabaceae</taxon>
        <taxon>Papilionoideae</taxon>
        <taxon>50 kb inversion clade</taxon>
        <taxon>NPAAA clade</taxon>
        <taxon>Hologalegina</taxon>
        <taxon>robinioid clade</taxon>
        <taxon>Loteae</taxon>
        <taxon>Lotus</taxon>
    </lineage>
</organism>
<gene>
    <name evidence="2" type="primary">enod40-2</name>
</gene>
<dbReference type="InterPro" id="IPR013186">
    <property type="entry name" value="ENOD40"/>
</dbReference>
<evidence type="ECO:0000313" key="2">
    <source>
        <dbReference type="EMBL" id="CAB92979.1"/>
    </source>
</evidence>
<dbReference type="Pfam" id="PF08247">
    <property type="entry name" value="ENOD40"/>
    <property type="match status" value="1"/>
</dbReference>
<dbReference type="EMBL" id="AJ271788">
    <property type="protein sequence ID" value="CAB92979.1"/>
    <property type="molecule type" value="mRNA"/>
</dbReference>
<keyword evidence="1" id="KW-0536">Nodulation</keyword>
<accession>Q546R2</accession>
<name>Q546R2_LOTJA</name>